<protein>
    <submittedName>
        <fullName evidence="1">Uncharacterized protein</fullName>
    </submittedName>
</protein>
<evidence type="ECO:0000313" key="1">
    <source>
        <dbReference type="EMBL" id="KAJ9121114.1"/>
    </source>
</evidence>
<keyword evidence="2" id="KW-1185">Reference proteome</keyword>
<dbReference type="Proteomes" id="UP001234202">
    <property type="component" value="Unassembled WGS sequence"/>
</dbReference>
<comment type="caution">
    <text evidence="1">The sequence shown here is derived from an EMBL/GenBank/DDBJ whole genome shotgun (WGS) entry which is preliminary data.</text>
</comment>
<evidence type="ECO:0000313" key="2">
    <source>
        <dbReference type="Proteomes" id="UP001234202"/>
    </source>
</evidence>
<organism evidence="1 2">
    <name type="scientific">Naganishia onofrii</name>
    <dbReference type="NCBI Taxonomy" id="1851511"/>
    <lineage>
        <taxon>Eukaryota</taxon>
        <taxon>Fungi</taxon>
        <taxon>Dikarya</taxon>
        <taxon>Basidiomycota</taxon>
        <taxon>Agaricomycotina</taxon>
        <taxon>Tremellomycetes</taxon>
        <taxon>Filobasidiales</taxon>
        <taxon>Filobasidiaceae</taxon>
        <taxon>Naganishia</taxon>
    </lineage>
</organism>
<reference evidence="1" key="1">
    <citation type="submission" date="2023-04" db="EMBL/GenBank/DDBJ databases">
        <title>Draft Genome sequencing of Naganishia species isolated from polar environments using Oxford Nanopore Technology.</title>
        <authorList>
            <person name="Leo P."/>
            <person name="Venkateswaran K."/>
        </authorList>
    </citation>
    <scope>NUCLEOTIDE SEQUENCE</scope>
    <source>
        <strain evidence="1">DBVPG 5303</strain>
    </source>
</reference>
<sequence length="185" mass="21365">MVQGWRSGDTQAWIPGGHKWKEVQQEAAVLEHRKALKEVEKECIQRMEEMDKMGFAGTAFRHRKQIMEAVRNRNKRLHDLLDKCNEMARAATLTHTLTWDDAVGTTMEERMITILGGMSDLELASSAWAQPQIRQAIRAKVQADRAMEELQLVGYQRFALYALIRTCKNFDIYDQKSQVQISQNL</sequence>
<accession>A0ACC2XCJ5</accession>
<proteinExistence type="predicted"/>
<dbReference type="EMBL" id="JASBWV010000019">
    <property type="protein sequence ID" value="KAJ9121114.1"/>
    <property type="molecule type" value="Genomic_DNA"/>
</dbReference>
<name>A0ACC2XCJ5_9TREE</name>
<gene>
    <name evidence="1" type="ORF">QFC24_005096</name>
</gene>